<reference evidence="4" key="2">
    <citation type="submission" date="2017-07" db="EMBL/GenBank/DDBJ databases">
        <title>WGS assembly of Populus trichocarpa.</title>
        <authorList>
            <person name="Tuskan G."/>
            <person name="Difazio S."/>
            <person name="Jansson S."/>
            <person name="Bohlmann J."/>
            <person name="Grigoriev I."/>
            <person name="Hellsten U."/>
            <person name="Putnam N."/>
            <person name="Ralph S."/>
            <person name="Rombauts S."/>
            <person name="Salamov A."/>
            <person name="Schein J."/>
            <person name="Sterck L."/>
            <person name="Aerts A."/>
            <person name="Bhalerao R."/>
            <person name="Bhalerao R."/>
            <person name="Blaudez D."/>
            <person name="Boerjan W."/>
            <person name="Brun A."/>
            <person name="Brunner A."/>
            <person name="Busov V."/>
            <person name="Campbell M."/>
            <person name="Carlson J."/>
            <person name="Chalot M."/>
            <person name="Chapman J."/>
            <person name="Chen G."/>
            <person name="Cooper D."/>
            <person name="Coutinho P."/>
            <person name="Couturier J."/>
            <person name="Covert S."/>
            <person name="Cronk Q."/>
            <person name="Cunningham R."/>
            <person name="Davis J."/>
            <person name="Degroeve S."/>
            <person name="Dejardin A."/>
            <person name="Depamphilis C."/>
            <person name="Detter J."/>
            <person name="Dirks B."/>
            <person name="Dubchak I."/>
            <person name="Duplessis S."/>
            <person name="Ehlting J."/>
            <person name="Ellis B."/>
            <person name="Gendler K."/>
            <person name="Goodstein D."/>
            <person name="Gribskov M."/>
            <person name="Grimwood J."/>
            <person name="Groover A."/>
            <person name="Gunter L."/>
            <person name="Hamberger B."/>
            <person name="Heinze B."/>
            <person name="Helariutta Y."/>
            <person name="Henrissat B."/>
            <person name="Holligan D."/>
            <person name="Holt R."/>
            <person name="Huang W."/>
            <person name="Islam-Faridi N."/>
            <person name="Jones S."/>
            <person name="Jones-Rhoades M."/>
            <person name="Jorgensen R."/>
            <person name="Joshi C."/>
            <person name="Kangasjarvi J."/>
            <person name="Karlsson J."/>
            <person name="Kelleher C."/>
            <person name="Kirkpatrick R."/>
            <person name="Kirst M."/>
            <person name="Kohler A."/>
            <person name="Kalluri U."/>
            <person name="Larimer F."/>
            <person name="Leebens-Mack J."/>
            <person name="Leple J."/>
            <person name="Locascio P."/>
            <person name="Lou Y."/>
            <person name="Lucas S."/>
            <person name="Martin F."/>
            <person name="Montanini B."/>
            <person name="Napoli C."/>
            <person name="Nelson D."/>
            <person name="Nelson C."/>
            <person name="Nieminen K."/>
            <person name="Nilsson O."/>
            <person name="Pereda V."/>
            <person name="Peter G."/>
            <person name="Philippe R."/>
            <person name="Pilate G."/>
            <person name="Poliakov A."/>
            <person name="Razumovskaya J."/>
            <person name="Richardson P."/>
            <person name="Rinaldi C."/>
            <person name="Ritland K."/>
            <person name="Rouze P."/>
            <person name="Ryaboy D."/>
            <person name="Schmutz J."/>
            <person name="Schrader J."/>
            <person name="Segerman B."/>
            <person name="Shin H."/>
            <person name="Siddiqui A."/>
            <person name="Sterky F."/>
            <person name="Terry A."/>
            <person name="Tsai C."/>
            <person name="Uberbacher E."/>
            <person name="Unneberg P."/>
            <person name="Vahala J."/>
            <person name="Wall K."/>
            <person name="Wessler S."/>
            <person name="Yang G."/>
            <person name="Yin T."/>
            <person name="Douglas C."/>
            <person name="Marra M."/>
            <person name="Sandberg G."/>
            <person name="Van De Peer Y."/>
            <person name="Rokhsar D."/>
        </authorList>
    </citation>
    <scope>NUCLEOTIDE SEQUENCE</scope>
    <source>
        <strain evidence="4">Nisqually-1</strain>
    </source>
</reference>
<evidence type="ECO:0000256" key="3">
    <source>
        <dbReference type="ARBA" id="ARBA00022737"/>
    </source>
</evidence>
<evidence type="ECO:0000256" key="2">
    <source>
        <dbReference type="ARBA" id="ARBA00022614"/>
    </source>
</evidence>
<evidence type="ECO:0000313" key="4">
    <source>
        <dbReference type="EMBL" id="PNS23063.1"/>
    </source>
</evidence>
<dbReference type="InParanoid" id="A0A2K1R731"/>
<dbReference type="SUPFAM" id="SSF52058">
    <property type="entry name" value="L domain-like"/>
    <property type="match status" value="1"/>
</dbReference>
<evidence type="ECO:0008006" key="5">
    <source>
        <dbReference type="Google" id="ProtNLM"/>
    </source>
</evidence>
<dbReference type="STRING" id="3694.A0A2K1R731"/>
<dbReference type="PROSITE" id="PS51450">
    <property type="entry name" value="LRR"/>
    <property type="match status" value="2"/>
</dbReference>
<dbReference type="PRINTS" id="PR00019">
    <property type="entry name" value="LEURICHRPT"/>
</dbReference>
<proteinExistence type="inferred from homology"/>
<comment type="similarity">
    <text evidence="1">Belongs to the RLP family.</text>
</comment>
<sequence length="410" mass="45787">MEMGFTDDCFTDGSRPSVNPSVLFSPTELIAITDGMNPSLDLSENNFGGSLPDCLGNLSSLQLLDVSSNQFTENIASGPLTNLISIESLSLSNNLFEVPISMKPFMNHSSLKFFSSENNRLVTEPMSFHDLISKFQLVFFRFYTYSTTLEAVNVEIPNFLYHQYDLRVLDLSYNNIIGIENSVVGTLQLQDHPNPNMKVIDISNNHMNGQIPNNICLIFPNLWSLTMAENRFTGCIPSCLGNISSLGILDLSNNQLSTVKLKQLTTITFLKLSNNNLGGQIPTSVFNSSRLYFLYLNGMLPRWFFNLKHIFTIDLSKNHFNGPIPVDFCKLDQLEYLDLSENNLSASIPSCSDPPQITHVHLSNNRLSGPLTNGFYNSSSLITIPLTIMINPLRKVSLCLMMNASFSFRG</sequence>
<dbReference type="InterPro" id="IPR001611">
    <property type="entry name" value="Leu-rich_rpt"/>
</dbReference>
<dbReference type="EMBL" id="KZ623410">
    <property type="protein sequence ID" value="PNS23063.1"/>
    <property type="molecule type" value="Genomic_DNA"/>
</dbReference>
<dbReference type="PANTHER" id="PTHR48062">
    <property type="entry name" value="RECEPTOR-LIKE PROTEIN 14"/>
    <property type="match status" value="1"/>
</dbReference>
<gene>
    <name evidence="4" type="ORF">POPTR_T092800</name>
</gene>
<dbReference type="Pfam" id="PF13855">
    <property type="entry name" value="LRR_8"/>
    <property type="match status" value="1"/>
</dbReference>
<evidence type="ECO:0000256" key="1">
    <source>
        <dbReference type="ARBA" id="ARBA00009592"/>
    </source>
</evidence>
<keyword evidence="2" id="KW-0433">Leucine-rich repeat</keyword>
<name>A0A2K1R731_POPTR</name>
<organism evidence="4">
    <name type="scientific">Populus trichocarpa</name>
    <name type="common">Western balsam poplar</name>
    <name type="synonym">Populus balsamifera subsp. trichocarpa</name>
    <dbReference type="NCBI Taxonomy" id="3694"/>
    <lineage>
        <taxon>Eukaryota</taxon>
        <taxon>Viridiplantae</taxon>
        <taxon>Streptophyta</taxon>
        <taxon>Embryophyta</taxon>
        <taxon>Tracheophyta</taxon>
        <taxon>Spermatophyta</taxon>
        <taxon>Magnoliopsida</taxon>
        <taxon>eudicotyledons</taxon>
        <taxon>Gunneridae</taxon>
        <taxon>Pentapetalae</taxon>
        <taxon>rosids</taxon>
        <taxon>fabids</taxon>
        <taxon>Malpighiales</taxon>
        <taxon>Salicaceae</taxon>
        <taxon>Saliceae</taxon>
        <taxon>Populus</taxon>
    </lineage>
</organism>
<dbReference type="InterPro" id="IPR051502">
    <property type="entry name" value="RLP_Defense_Trigger"/>
</dbReference>
<accession>A0A2K1R731</accession>
<dbReference type="PANTHER" id="PTHR48062:SF21">
    <property type="entry name" value="RECEPTOR-LIKE PROTEIN 12"/>
    <property type="match status" value="1"/>
</dbReference>
<keyword evidence="3" id="KW-0677">Repeat</keyword>
<reference evidence="4" key="1">
    <citation type="journal article" date="2006" name="Science">
        <title>The genome of black cottonwood, Populus trichocarpa (Torr. &amp; Gray).</title>
        <authorList>
            <person name="Tuskan G.A."/>
            <person name="Difazio S."/>
            <person name="Jansson S."/>
            <person name="Bohlmann J."/>
            <person name="Grigoriev I."/>
            <person name="Hellsten U."/>
            <person name="Putnam N."/>
            <person name="Ralph S."/>
            <person name="Rombauts S."/>
            <person name="Salamov A."/>
            <person name="Schein J."/>
            <person name="Sterck L."/>
            <person name="Aerts A."/>
            <person name="Bhalerao R.R."/>
            <person name="Bhalerao R.P."/>
            <person name="Blaudez D."/>
            <person name="Boerjan W."/>
            <person name="Brun A."/>
            <person name="Brunner A."/>
            <person name="Busov V."/>
            <person name="Campbell M."/>
            <person name="Carlson J."/>
            <person name="Chalot M."/>
            <person name="Chapman J."/>
            <person name="Chen G.L."/>
            <person name="Cooper D."/>
            <person name="Coutinho P.M."/>
            <person name="Couturier J."/>
            <person name="Covert S."/>
            <person name="Cronk Q."/>
            <person name="Cunningham R."/>
            <person name="Davis J."/>
            <person name="Degroeve S."/>
            <person name="Dejardin A."/>
            <person name="Depamphilis C."/>
            <person name="Detter J."/>
            <person name="Dirks B."/>
            <person name="Dubchak I."/>
            <person name="Duplessis S."/>
            <person name="Ehlting J."/>
            <person name="Ellis B."/>
            <person name="Gendler K."/>
            <person name="Goodstein D."/>
            <person name="Gribskov M."/>
            <person name="Grimwood J."/>
            <person name="Groover A."/>
            <person name="Gunter L."/>
            <person name="Hamberger B."/>
            <person name="Heinze B."/>
            <person name="Helariutta Y."/>
            <person name="Henrissat B."/>
            <person name="Holligan D."/>
            <person name="Holt R."/>
            <person name="Huang W."/>
            <person name="Islam-Faridi N."/>
            <person name="Jones S."/>
            <person name="Jones-Rhoades M."/>
            <person name="Jorgensen R."/>
            <person name="Joshi C."/>
            <person name="Kangasjarvi J."/>
            <person name="Karlsson J."/>
            <person name="Kelleher C."/>
            <person name="Kirkpatrick R."/>
            <person name="Kirst M."/>
            <person name="Kohler A."/>
            <person name="Kalluri U."/>
            <person name="Larimer F."/>
            <person name="Leebens-Mack J."/>
            <person name="Leple J.C."/>
            <person name="Locascio P."/>
            <person name="Lou Y."/>
            <person name="Lucas S."/>
            <person name="Martin F."/>
            <person name="Montanini B."/>
            <person name="Napoli C."/>
            <person name="Nelson D.R."/>
            <person name="Nelson C."/>
            <person name="Nieminen K."/>
            <person name="Nilsson O."/>
            <person name="Pereda V."/>
            <person name="Peter G."/>
            <person name="Philippe R."/>
            <person name="Pilate G."/>
            <person name="Poliakov A."/>
            <person name="Razumovskaya J."/>
            <person name="Richardson P."/>
            <person name="Rinaldi C."/>
            <person name="Ritland K."/>
            <person name="Rouze P."/>
            <person name="Ryaboy D."/>
            <person name="Schmutz J."/>
            <person name="Schrader J."/>
            <person name="Segerman B."/>
            <person name="Shin H."/>
            <person name="Siddiqui A."/>
            <person name="Sterky F."/>
            <person name="Terry A."/>
            <person name="Tsai C.J."/>
            <person name="Uberbacher E."/>
            <person name="Unneberg P."/>
            <person name="Vahala J."/>
            <person name="Wall K."/>
            <person name="Wessler S."/>
            <person name="Yang G."/>
            <person name="Yin T."/>
            <person name="Douglas C."/>
            <person name="Marra M."/>
            <person name="Sandberg G."/>
            <person name="Van de Peer Y."/>
            <person name="Rokhsar D."/>
        </authorList>
    </citation>
    <scope>NUCLEOTIDE SEQUENCE [LARGE SCALE GENOMIC DNA]</scope>
    <source>
        <strain evidence="4">Nisqually-1</strain>
    </source>
</reference>
<dbReference type="Gene3D" id="3.80.10.10">
    <property type="entry name" value="Ribonuclease Inhibitor"/>
    <property type="match status" value="2"/>
</dbReference>
<dbReference type="InterPro" id="IPR032675">
    <property type="entry name" value="LRR_dom_sf"/>
</dbReference>
<dbReference type="Pfam" id="PF00560">
    <property type="entry name" value="LRR_1"/>
    <property type="match status" value="4"/>
</dbReference>
<dbReference type="AlphaFoldDB" id="A0A2K1R731"/>
<protein>
    <recommendedName>
        <fullName evidence="5">Leucine-rich repeat-containing N-terminal plant-type domain-containing protein</fullName>
    </recommendedName>
</protein>